<proteinExistence type="predicted"/>
<keyword evidence="1" id="KW-0732">Signal</keyword>
<accession>A0A7W6HX14</accession>
<evidence type="ECO:0000313" key="2">
    <source>
        <dbReference type="EMBL" id="MBB4026517.1"/>
    </source>
</evidence>
<dbReference type="EMBL" id="JACIES010000005">
    <property type="protein sequence ID" value="MBB4026517.1"/>
    <property type="molecule type" value="Genomic_DNA"/>
</dbReference>
<keyword evidence="3" id="KW-1185">Reference proteome</keyword>
<dbReference type="RefSeq" id="WP_124317594.1">
    <property type="nucleotide sequence ID" value="NZ_AP028155.1"/>
</dbReference>
<reference evidence="2 3" key="1">
    <citation type="submission" date="2020-08" db="EMBL/GenBank/DDBJ databases">
        <title>Genomic Encyclopedia of Type Strains, Phase IV (KMG-IV): sequencing the most valuable type-strain genomes for metagenomic binning, comparative biology and taxonomic classification.</title>
        <authorList>
            <person name="Goeker M."/>
        </authorList>
    </citation>
    <scope>NUCLEOTIDE SEQUENCE [LARGE SCALE GENOMIC DNA]</scope>
    <source>
        <strain evidence="2 3">DSM 105721</strain>
    </source>
</reference>
<evidence type="ECO:0008006" key="4">
    <source>
        <dbReference type="Google" id="ProtNLM"/>
    </source>
</evidence>
<feature type="signal peptide" evidence="1">
    <location>
        <begin position="1"/>
        <end position="18"/>
    </location>
</feature>
<sequence>MKKILVAILCLIFLGACTQKDGRDQTGNSENYLELSVRSGSAGMTLVTMPVNVYNFNGLSSNQVCEPDYFTAEEKISYQDLLPGKYTFFVLGNVPVKEMASLYLTGREMKDVNLRWMWDSIPELFGGIAYVDGSEETKTIEMKRLIGKVNVHVTNSSEFQTVELALQCDTYSDTIQIEDYVLRIRTDYGFGNLMVDKDISFFPTEGPLRGTIIALDESGIYYFDFVAKNRIQRNKRLELNLTLNKASSLGRSANVVNGAVTCVEKVTEL</sequence>
<protein>
    <recommendedName>
        <fullName evidence="4">FimB/Mfa2 family fimbrial subunit</fullName>
    </recommendedName>
</protein>
<name>A0A7W6HX14_9BACT</name>
<dbReference type="GeneID" id="93101845"/>
<comment type="caution">
    <text evidence="2">The sequence shown here is derived from an EMBL/GenBank/DDBJ whole genome shotgun (WGS) entry which is preliminary data.</text>
</comment>
<dbReference type="AlphaFoldDB" id="A0A7W6HX14"/>
<dbReference type="PROSITE" id="PS51257">
    <property type="entry name" value="PROKAR_LIPOPROTEIN"/>
    <property type="match status" value="1"/>
</dbReference>
<gene>
    <name evidence="2" type="ORF">GGR14_002311</name>
</gene>
<feature type="chain" id="PRO_5030630706" description="FimB/Mfa2 family fimbrial subunit" evidence="1">
    <location>
        <begin position="19"/>
        <end position="269"/>
    </location>
</feature>
<organism evidence="2 3">
    <name type="scientific">Butyricimonas faecihominis</name>
    <dbReference type="NCBI Taxonomy" id="1472416"/>
    <lineage>
        <taxon>Bacteria</taxon>
        <taxon>Pseudomonadati</taxon>
        <taxon>Bacteroidota</taxon>
        <taxon>Bacteroidia</taxon>
        <taxon>Bacteroidales</taxon>
        <taxon>Odoribacteraceae</taxon>
        <taxon>Butyricimonas</taxon>
    </lineage>
</organism>
<dbReference type="OrthoDB" id="1094766at2"/>
<evidence type="ECO:0000256" key="1">
    <source>
        <dbReference type="SAM" id="SignalP"/>
    </source>
</evidence>
<dbReference type="Proteomes" id="UP000546007">
    <property type="component" value="Unassembled WGS sequence"/>
</dbReference>
<evidence type="ECO:0000313" key="3">
    <source>
        <dbReference type="Proteomes" id="UP000546007"/>
    </source>
</evidence>